<dbReference type="PANTHER" id="PTHR22916">
    <property type="entry name" value="GLYCOSYLTRANSFERASE"/>
    <property type="match status" value="1"/>
</dbReference>
<evidence type="ECO:0000256" key="1">
    <source>
        <dbReference type="ARBA" id="ARBA00022676"/>
    </source>
</evidence>
<protein>
    <recommendedName>
        <fullName evidence="3">Glycosyltransferase 2-like domain-containing protein</fullName>
    </recommendedName>
</protein>
<dbReference type="GO" id="GO:0016757">
    <property type="term" value="F:glycosyltransferase activity"/>
    <property type="evidence" value="ECO:0007669"/>
    <property type="project" value="UniProtKB-KW"/>
</dbReference>
<dbReference type="InterPro" id="IPR029044">
    <property type="entry name" value="Nucleotide-diphossugar_trans"/>
</dbReference>
<keyword evidence="1" id="KW-0328">Glycosyltransferase</keyword>
<organism evidence="4 5">
    <name type="scientific">Loigolactobacillus bifermentans DSM 20003</name>
    <dbReference type="NCBI Taxonomy" id="1423726"/>
    <lineage>
        <taxon>Bacteria</taxon>
        <taxon>Bacillati</taxon>
        <taxon>Bacillota</taxon>
        <taxon>Bacilli</taxon>
        <taxon>Lactobacillales</taxon>
        <taxon>Lactobacillaceae</taxon>
        <taxon>Loigolactobacillus</taxon>
    </lineage>
</organism>
<name>A0A0R1GGQ7_9LACO</name>
<proteinExistence type="predicted"/>
<evidence type="ECO:0000313" key="5">
    <source>
        <dbReference type="Proteomes" id="UP000051461"/>
    </source>
</evidence>
<keyword evidence="2" id="KW-0808">Transferase</keyword>
<dbReference type="SUPFAM" id="SSF53448">
    <property type="entry name" value="Nucleotide-diphospho-sugar transferases"/>
    <property type="match status" value="1"/>
</dbReference>
<feature type="domain" description="Glycosyltransferase 2-like" evidence="3">
    <location>
        <begin position="2"/>
        <end position="122"/>
    </location>
</feature>
<reference evidence="4 5" key="1">
    <citation type="journal article" date="2015" name="Genome Announc.">
        <title>Expanding the biotechnology potential of lactobacilli through comparative genomics of 213 strains and associated genera.</title>
        <authorList>
            <person name="Sun Z."/>
            <person name="Harris H.M."/>
            <person name="McCann A."/>
            <person name="Guo C."/>
            <person name="Argimon S."/>
            <person name="Zhang W."/>
            <person name="Yang X."/>
            <person name="Jeffery I.B."/>
            <person name="Cooney J.C."/>
            <person name="Kagawa T.F."/>
            <person name="Liu W."/>
            <person name="Song Y."/>
            <person name="Salvetti E."/>
            <person name="Wrobel A."/>
            <person name="Rasinkangas P."/>
            <person name="Parkhill J."/>
            <person name="Rea M.C."/>
            <person name="O'Sullivan O."/>
            <person name="Ritari J."/>
            <person name="Douillard F.P."/>
            <person name="Paul Ross R."/>
            <person name="Yang R."/>
            <person name="Briner A.E."/>
            <person name="Felis G.E."/>
            <person name="de Vos W.M."/>
            <person name="Barrangou R."/>
            <person name="Klaenhammer T.R."/>
            <person name="Caufield P.W."/>
            <person name="Cui Y."/>
            <person name="Zhang H."/>
            <person name="O'Toole P.W."/>
        </authorList>
    </citation>
    <scope>NUCLEOTIDE SEQUENCE [LARGE SCALE GENOMIC DNA]</scope>
    <source>
        <strain evidence="4 5">DSM 20003</strain>
    </source>
</reference>
<dbReference type="PATRIC" id="fig|1423726.3.peg.1229"/>
<gene>
    <name evidence="4" type="ORF">FC07_GL001182</name>
</gene>
<dbReference type="Pfam" id="PF00535">
    <property type="entry name" value="Glycos_transf_2"/>
    <property type="match status" value="1"/>
</dbReference>
<dbReference type="InterPro" id="IPR001173">
    <property type="entry name" value="Glyco_trans_2-like"/>
</dbReference>
<dbReference type="Gene3D" id="3.90.550.10">
    <property type="entry name" value="Spore Coat Polysaccharide Biosynthesis Protein SpsA, Chain A"/>
    <property type="match status" value="1"/>
</dbReference>
<sequence>MILPVYNVAPYLTQCLRSLLTQTYQNLEVILIDDGSTDHSAAICRQFSQDPRVHFYQQTNRGLACTRNRGLALAHGDYLSFVDSDDWLAPDTYATLLGACHTTGADIAVCGRYLTTEAGHVQAQRFSQSQMAYNRVEAMRALLLEEAFDASLADKLFHCSCLTGIQFPAGKLHDDVGTFYQILHRSQQLVHVGRPLYYYRQRDNSISVLPLSQAKLDLLHFAQQIQYFMHQHYPQLHTETASFYYRILKNFRAQLSLHQATDPAVAQQIIHAFNQVFWQALRAPHLSRRDKLVIIANRIGCYRWLRHRQLIATNSTSK</sequence>
<dbReference type="STRING" id="1423726.FC07_GL001182"/>
<evidence type="ECO:0000313" key="4">
    <source>
        <dbReference type="EMBL" id="KRK33421.1"/>
    </source>
</evidence>
<dbReference type="Proteomes" id="UP000051461">
    <property type="component" value="Unassembled WGS sequence"/>
</dbReference>
<evidence type="ECO:0000256" key="2">
    <source>
        <dbReference type="ARBA" id="ARBA00022679"/>
    </source>
</evidence>
<comment type="caution">
    <text evidence="4">The sequence shown here is derived from an EMBL/GenBank/DDBJ whole genome shotgun (WGS) entry which is preliminary data.</text>
</comment>
<dbReference type="EMBL" id="AZDA01000116">
    <property type="protein sequence ID" value="KRK33421.1"/>
    <property type="molecule type" value="Genomic_DNA"/>
</dbReference>
<dbReference type="CDD" id="cd00761">
    <property type="entry name" value="Glyco_tranf_GTA_type"/>
    <property type="match status" value="1"/>
</dbReference>
<accession>A0A0R1GGQ7</accession>
<keyword evidence="5" id="KW-1185">Reference proteome</keyword>
<dbReference type="PANTHER" id="PTHR22916:SF51">
    <property type="entry name" value="GLYCOSYLTRANSFERASE EPSH-RELATED"/>
    <property type="match status" value="1"/>
</dbReference>
<dbReference type="AlphaFoldDB" id="A0A0R1GGQ7"/>
<evidence type="ECO:0000259" key="3">
    <source>
        <dbReference type="Pfam" id="PF00535"/>
    </source>
</evidence>